<organism evidence="1 2">
    <name type="scientific">Mycteria americana</name>
    <name type="common">Wood stork</name>
    <dbReference type="NCBI Taxonomy" id="33587"/>
    <lineage>
        <taxon>Eukaryota</taxon>
        <taxon>Metazoa</taxon>
        <taxon>Chordata</taxon>
        <taxon>Craniata</taxon>
        <taxon>Vertebrata</taxon>
        <taxon>Euteleostomi</taxon>
        <taxon>Archelosauria</taxon>
        <taxon>Archosauria</taxon>
        <taxon>Dinosauria</taxon>
        <taxon>Saurischia</taxon>
        <taxon>Theropoda</taxon>
        <taxon>Coelurosauria</taxon>
        <taxon>Aves</taxon>
        <taxon>Neognathae</taxon>
        <taxon>Neoaves</taxon>
        <taxon>Aequornithes</taxon>
        <taxon>Ciconiiformes</taxon>
        <taxon>Ciconiidae</taxon>
        <taxon>Mycteria</taxon>
    </lineage>
</organism>
<proteinExistence type="predicted"/>
<name>A0AAN7MZS2_MYCAM</name>
<sequence>MEHLSYEERLRELGLFSLEKRRLRRDLIVAFQYLKGAYEKDGDKLFSRACCDRTRGNGFKLKEGRFRLDKEDIFYSESGETLEQGAQRGCRCPIPGNIQGQVGRGSEQPDLVEDVPAHCKGVGLDDLMPSLRQGAARAGCSLRAGEPAAKGDTTDSRAGALPARGLTFSQFARLSFLTTPNPSTVTGIKAEVEIFNPTQSDAGRMIW</sequence>
<keyword evidence="2" id="KW-1185">Reference proteome</keyword>
<dbReference type="EMBL" id="JAUNZN010000007">
    <property type="protein sequence ID" value="KAK4819013.1"/>
    <property type="molecule type" value="Genomic_DNA"/>
</dbReference>
<dbReference type="AlphaFoldDB" id="A0AAN7MZS2"/>
<reference evidence="1 2" key="1">
    <citation type="journal article" date="2023" name="J. Hered.">
        <title>Chromosome-level genome of the wood stork (Mycteria americana) provides insight into avian chromosome evolution.</title>
        <authorList>
            <person name="Flamio R. Jr."/>
            <person name="Ramstad K.M."/>
        </authorList>
    </citation>
    <scope>NUCLEOTIDE SEQUENCE [LARGE SCALE GENOMIC DNA]</scope>
    <source>
        <strain evidence="1">JAX WOST 10</strain>
    </source>
</reference>
<comment type="caution">
    <text evidence="1">The sequence shown here is derived from an EMBL/GenBank/DDBJ whole genome shotgun (WGS) entry which is preliminary data.</text>
</comment>
<protein>
    <submittedName>
        <fullName evidence="1">Uncharacterized protein</fullName>
    </submittedName>
</protein>
<gene>
    <name evidence="1" type="ORF">QYF61_024129</name>
</gene>
<evidence type="ECO:0000313" key="1">
    <source>
        <dbReference type="EMBL" id="KAK4819013.1"/>
    </source>
</evidence>
<dbReference type="Proteomes" id="UP001333110">
    <property type="component" value="Unassembled WGS sequence"/>
</dbReference>
<evidence type="ECO:0000313" key="2">
    <source>
        <dbReference type="Proteomes" id="UP001333110"/>
    </source>
</evidence>
<accession>A0AAN7MZS2</accession>